<dbReference type="InterPro" id="IPR037364">
    <property type="entry name" value="Sec23"/>
</dbReference>
<keyword evidence="1" id="KW-0653">Protein transport</keyword>
<dbReference type="PANTHER" id="PTHR11141:SF7">
    <property type="entry name" value="PROTEIN TRANSPORT PROTEIN SEC23A"/>
    <property type="match status" value="1"/>
</dbReference>
<accession>A0A2K5JJ30</accession>
<organism evidence="2 3">
    <name type="scientific">Colobus angolensis palliatus</name>
    <name type="common">Peters' Angolan colobus</name>
    <dbReference type="NCBI Taxonomy" id="336983"/>
    <lineage>
        <taxon>Eukaryota</taxon>
        <taxon>Metazoa</taxon>
        <taxon>Chordata</taxon>
        <taxon>Craniata</taxon>
        <taxon>Vertebrata</taxon>
        <taxon>Euteleostomi</taxon>
        <taxon>Mammalia</taxon>
        <taxon>Eutheria</taxon>
        <taxon>Euarchontoglires</taxon>
        <taxon>Primates</taxon>
        <taxon>Haplorrhini</taxon>
        <taxon>Catarrhini</taxon>
        <taxon>Cercopithecidae</taxon>
        <taxon>Colobinae</taxon>
        <taxon>Colobus</taxon>
    </lineage>
</organism>
<protein>
    <recommendedName>
        <fullName evidence="1">Protein transport protein SEC23</fullName>
    </recommendedName>
</protein>
<comment type="subcellular location">
    <subcellularLocation>
        <location evidence="1">Cytoplasmic vesicle</location>
        <location evidence="1">COPII-coated vesicle membrane</location>
        <topology evidence="1">Peripheral membrane protein</topology>
        <orientation evidence="1">Cytoplasmic side</orientation>
    </subcellularLocation>
    <subcellularLocation>
        <location evidence="1">Endoplasmic reticulum membrane</location>
        <topology evidence="1">Peripheral membrane protein</topology>
        <orientation evidence="1">Cytoplasmic side</orientation>
    </subcellularLocation>
    <subcellularLocation>
        <location evidence="1">Cytoplasm</location>
        <location evidence="1">Cytosol</location>
    </subcellularLocation>
</comment>
<evidence type="ECO:0000313" key="2">
    <source>
        <dbReference type="Ensembl" id="ENSCANP00000028826.1"/>
    </source>
</evidence>
<reference evidence="2" key="2">
    <citation type="submission" date="2025-09" db="UniProtKB">
        <authorList>
            <consortium name="Ensembl"/>
        </authorList>
    </citation>
    <scope>IDENTIFICATION</scope>
</reference>
<dbReference type="Ensembl" id="ENSCANT00000051919.1">
    <property type="protein sequence ID" value="ENSCANP00000028826.1"/>
    <property type="gene ID" value="ENSCANG00000037825.1"/>
</dbReference>
<dbReference type="GO" id="GO:0005789">
    <property type="term" value="C:endoplasmic reticulum membrane"/>
    <property type="evidence" value="ECO:0007669"/>
    <property type="project" value="UniProtKB-SubCell"/>
</dbReference>
<keyword evidence="1" id="KW-0256">Endoplasmic reticulum</keyword>
<dbReference type="PANTHER" id="PTHR11141">
    <property type="entry name" value="PROTEIN TRANSPORT PROTEIN SEC23"/>
    <property type="match status" value="1"/>
</dbReference>
<dbReference type="Gene3D" id="2.60.40.1670">
    <property type="entry name" value="beta-sandwich domain of Sec23/24"/>
    <property type="match status" value="1"/>
</dbReference>
<evidence type="ECO:0000313" key="3">
    <source>
        <dbReference type="Proteomes" id="UP000233080"/>
    </source>
</evidence>
<keyword evidence="1" id="KW-0862">Zinc</keyword>
<keyword evidence="1" id="KW-0479">Metal-binding</keyword>
<keyword evidence="1" id="KW-0968">Cytoplasmic vesicle</keyword>
<dbReference type="GO" id="GO:0015031">
    <property type="term" value="P:protein transport"/>
    <property type="evidence" value="ECO:0007669"/>
    <property type="project" value="UniProtKB-KW"/>
</dbReference>
<comment type="similarity">
    <text evidence="1">Belongs to the SEC23/SEC24 family. SEC23 subfamily.</text>
</comment>
<dbReference type="GO" id="GO:0030127">
    <property type="term" value="C:COPII vesicle coat"/>
    <property type="evidence" value="ECO:0007669"/>
    <property type="project" value="TreeGrafter"/>
</dbReference>
<dbReference type="GO" id="GO:0090110">
    <property type="term" value="P:COPII-coated vesicle cargo loading"/>
    <property type="evidence" value="ECO:0007669"/>
    <property type="project" value="TreeGrafter"/>
</dbReference>
<dbReference type="GO" id="GO:0005096">
    <property type="term" value="F:GTPase activator activity"/>
    <property type="evidence" value="ECO:0007669"/>
    <property type="project" value="TreeGrafter"/>
</dbReference>
<comment type="function">
    <text evidence="1">Component of the coat protein complex II (COPII) which promotes the formation of transport vesicles from the endoplasmic reticulum (ER). The coat has two main functions, the physical deformation of the endoplasmic reticulum membrane into vesicles and the selection of cargo molecules.</text>
</comment>
<dbReference type="Proteomes" id="UP000233080">
    <property type="component" value="Unassembled WGS sequence"/>
</dbReference>
<reference evidence="2" key="1">
    <citation type="submission" date="2025-08" db="UniProtKB">
        <authorList>
            <consortium name="Ensembl"/>
        </authorList>
    </citation>
    <scope>IDENTIFICATION</scope>
</reference>
<keyword evidence="1" id="KW-0472">Membrane</keyword>
<dbReference type="GO" id="GO:0070971">
    <property type="term" value="C:endoplasmic reticulum exit site"/>
    <property type="evidence" value="ECO:0007669"/>
    <property type="project" value="TreeGrafter"/>
</dbReference>
<dbReference type="SUPFAM" id="SSF81995">
    <property type="entry name" value="beta-sandwich domain of Sec23/24"/>
    <property type="match status" value="1"/>
</dbReference>
<keyword evidence="1" id="KW-0813">Transport</keyword>
<keyword evidence="1" id="KW-0963">Cytoplasm</keyword>
<name>A0A2K5JJ30_COLAP</name>
<keyword evidence="1" id="KW-0931">ER-Golgi transport</keyword>
<evidence type="ECO:0000256" key="1">
    <source>
        <dbReference type="RuleBase" id="RU365030"/>
    </source>
</evidence>
<dbReference type="GO" id="GO:0005829">
    <property type="term" value="C:cytosol"/>
    <property type="evidence" value="ECO:0007669"/>
    <property type="project" value="UniProtKB-SubCell"/>
</dbReference>
<sequence length="86" mass="10068">MTTYLEFIQQNEERDGVRFSWNVWPSSRLEATRMVVPVAALFTPLKERPDLPPIQYEPVLCSRTTCRAVLNPLCSLFSIQKLEFYE</sequence>
<proteinExistence type="inferred from homology"/>
<dbReference type="AlphaFoldDB" id="A0A2K5JJ30"/>
<dbReference type="GO" id="GO:0046872">
    <property type="term" value="F:metal ion binding"/>
    <property type="evidence" value="ECO:0007669"/>
    <property type="project" value="UniProtKB-KW"/>
</dbReference>
<keyword evidence="3" id="KW-1185">Reference proteome</keyword>